<gene>
    <name evidence="1" type="ORF">QR721_04445</name>
</gene>
<name>A0ABY9KXG2_9BACI</name>
<dbReference type="Pfam" id="PF11122">
    <property type="entry name" value="Spore-coat_CotD"/>
    <property type="match status" value="1"/>
</dbReference>
<keyword evidence="1" id="KW-0167">Capsid protein</keyword>
<sequence>MSYGRRNRWMGGHCGCGPKRIVHPTKHEVVNCCTEEMVEHIHPIHTTVCNHHIIKNQHVFPHTVSQEQSVEEVNMTAPVGPGMMGPGMVDPGMMGPGMGGPGMMGPGMGGPGMVGPGMMGPGHDGWGKKCCSKKKWC</sequence>
<protein>
    <submittedName>
        <fullName evidence="1">Spore coat protein</fullName>
    </submittedName>
</protein>
<dbReference type="RefSeq" id="WP_348029255.1">
    <property type="nucleotide sequence ID" value="NZ_CP129113.1"/>
</dbReference>
<dbReference type="EMBL" id="CP129113">
    <property type="protein sequence ID" value="WLV25466.1"/>
    <property type="molecule type" value="Genomic_DNA"/>
</dbReference>
<proteinExistence type="predicted"/>
<evidence type="ECO:0000313" key="2">
    <source>
        <dbReference type="Proteomes" id="UP001180087"/>
    </source>
</evidence>
<dbReference type="Proteomes" id="UP001180087">
    <property type="component" value="Chromosome"/>
</dbReference>
<reference evidence="1" key="1">
    <citation type="submission" date="2023-06" db="EMBL/GenBank/DDBJ databases">
        <title>A Treasure from Seagulls: Isolation and Description of Aciduricobacillus qingdaonensis gen. nov., sp. nov., a Rare Obligately Uric Acid-utilizing Member in the Family Bacillaceae.</title>
        <authorList>
            <person name="Liu W."/>
            <person name="Wang B."/>
        </authorList>
    </citation>
    <scope>NUCLEOTIDE SEQUENCE</scope>
    <source>
        <strain evidence="1">44XB</strain>
    </source>
</reference>
<accession>A0ABY9KXG2</accession>
<keyword evidence="1" id="KW-0946">Virion</keyword>
<organism evidence="1 2">
    <name type="scientific">Aciduricibacillus chroicocephali</name>
    <dbReference type="NCBI Taxonomy" id="3054939"/>
    <lineage>
        <taxon>Bacteria</taxon>
        <taxon>Bacillati</taxon>
        <taxon>Bacillota</taxon>
        <taxon>Bacilli</taxon>
        <taxon>Bacillales</taxon>
        <taxon>Bacillaceae</taxon>
        <taxon>Aciduricibacillus</taxon>
    </lineage>
</organism>
<dbReference type="InterPro" id="IPR020108">
    <property type="entry name" value="Spore_coat_CotD"/>
</dbReference>
<evidence type="ECO:0000313" key="1">
    <source>
        <dbReference type="EMBL" id="WLV25466.1"/>
    </source>
</evidence>
<keyword evidence="2" id="KW-1185">Reference proteome</keyword>